<reference evidence="2 3" key="1">
    <citation type="submission" date="2021-02" db="EMBL/GenBank/DDBJ databases">
        <title>Alicyclobacillus curvatus sp. nov. and Alicyclobacillus mengziensis sp. nov., two acidophilic bacteria isolated from acid mine drainage.</title>
        <authorList>
            <person name="Huang Y."/>
        </authorList>
    </citation>
    <scope>NUCLEOTIDE SEQUENCE [LARGE SCALE GENOMIC DNA]</scope>
    <source>
        <strain evidence="2 3">S30H14</strain>
    </source>
</reference>
<dbReference type="SUPFAM" id="SSF56112">
    <property type="entry name" value="Protein kinase-like (PK-like)"/>
    <property type="match status" value="1"/>
</dbReference>
<dbReference type="Proteomes" id="UP000663505">
    <property type="component" value="Chromosome"/>
</dbReference>
<protein>
    <submittedName>
        <fullName evidence="2">Aminoglycoside phosphotransferase family protein</fullName>
    </submittedName>
</protein>
<proteinExistence type="predicted"/>
<dbReference type="RefSeq" id="WP_206658529.1">
    <property type="nucleotide sequence ID" value="NZ_CP071182.1"/>
</dbReference>
<feature type="domain" description="Aminoglycoside phosphotransferase" evidence="1">
    <location>
        <begin position="31"/>
        <end position="262"/>
    </location>
</feature>
<dbReference type="InterPro" id="IPR002575">
    <property type="entry name" value="Aminoglycoside_PTrfase"/>
</dbReference>
<name>A0A9X7Z951_9BACL</name>
<sequence length="344" mass="38672">MSKHSMGLYTNLDWNVIGAVLGIGVPKTPPRPVTGGLLHRMWRVDTEQGTYAVKVLNPEIMGRREAKHNYRVSERVAQAAYKKGVHAVPARMVGNEPWIEVSGSHFMVFDWIEGRTLLAGECTVSHARTIGDVLYGIHALHINVDGLELPTGEEVPIETWRGHIKRAKQRGVCWGVPWEYLLDEVVCWSRLYGEAVRNLSEQVVVSHRDLDSKNVIWSDEDVPYLIDWESTGYINPTVELVEVALNWSRLADGAADKKRFQAVITAYVHAGGVPRDEVSDAVHATLGGTLAWLEYNMRRSLDDEVFGTEERGLGTREVRHTIDALKRFTQTAPECITWANEILL</sequence>
<dbReference type="InterPro" id="IPR011009">
    <property type="entry name" value="Kinase-like_dom_sf"/>
</dbReference>
<dbReference type="Gene3D" id="3.90.1200.10">
    <property type="match status" value="1"/>
</dbReference>
<gene>
    <name evidence="2" type="ORF">JZ786_10020</name>
</gene>
<evidence type="ECO:0000313" key="2">
    <source>
        <dbReference type="EMBL" id="QSO49218.1"/>
    </source>
</evidence>
<evidence type="ECO:0000313" key="3">
    <source>
        <dbReference type="Proteomes" id="UP000663505"/>
    </source>
</evidence>
<dbReference type="KEGG" id="afx:JZ786_10020"/>
<keyword evidence="3" id="KW-1185">Reference proteome</keyword>
<organism evidence="2 3">
    <name type="scientific">Alicyclobacillus mengziensis</name>
    <dbReference type="NCBI Taxonomy" id="2931921"/>
    <lineage>
        <taxon>Bacteria</taxon>
        <taxon>Bacillati</taxon>
        <taxon>Bacillota</taxon>
        <taxon>Bacilli</taxon>
        <taxon>Bacillales</taxon>
        <taxon>Alicyclobacillaceae</taxon>
        <taxon>Alicyclobacillus</taxon>
    </lineage>
</organism>
<accession>A0A9X7Z951</accession>
<dbReference type="Pfam" id="PF01636">
    <property type="entry name" value="APH"/>
    <property type="match status" value="1"/>
</dbReference>
<dbReference type="EMBL" id="CP071182">
    <property type="protein sequence ID" value="QSO49218.1"/>
    <property type="molecule type" value="Genomic_DNA"/>
</dbReference>
<evidence type="ECO:0000259" key="1">
    <source>
        <dbReference type="Pfam" id="PF01636"/>
    </source>
</evidence>
<dbReference type="AlphaFoldDB" id="A0A9X7Z951"/>